<dbReference type="CDD" id="cd00383">
    <property type="entry name" value="trans_reg_C"/>
    <property type="match status" value="1"/>
</dbReference>
<dbReference type="AlphaFoldDB" id="A0A4S3K8G4"/>
<comment type="caution">
    <text evidence="10">The sequence shown here is derived from an EMBL/GenBank/DDBJ whole genome shotgun (WGS) entry which is preliminary data.</text>
</comment>
<dbReference type="GO" id="GO:0000156">
    <property type="term" value="F:phosphorelay response regulator activity"/>
    <property type="evidence" value="ECO:0007669"/>
    <property type="project" value="TreeGrafter"/>
</dbReference>
<dbReference type="InterPro" id="IPR039420">
    <property type="entry name" value="WalR-like"/>
</dbReference>
<evidence type="ECO:0000256" key="3">
    <source>
        <dbReference type="ARBA" id="ARBA00023015"/>
    </source>
</evidence>
<keyword evidence="2" id="KW-0902">Two-component regulatory system</keyword>
<dbReference type="EMBL" id="SOBT01000008">
    <property type="protein sequence ID" value="TDU32086.1"/>
    <property type="molecule type" value="Genomic_DNA"/>
</dbReference>
<dbReference type="FunFam" id="1.10.10.10:FF:000005">
    <property type="entry name" value="Two-component system response regulator"/>
    <property type="match status" value="1"/>
</dbReference>
<feature type="domain" description="OmpR/PhoB-type" evidence="9">
    <location>
        <begin position="124"/>
        <end position="222"/>
    </location>
</feature>
<dbReference type="SMART" id="SM00862">
    <property type="entry name" value="Trans_reg_C"/>
    <property type="match status" value="1"/>
</dbReference>
<dbReference type="OrthoDB" id="9802426at2"/>
<dbReference type="InterPro" id="IPR001789">
    <property type="entry name" value="Sig_transdc_resp-reg_receiver"/>
</dbReference>
<dbReference type="GO" id="GO:0005829">
    <property type="term" value="C:cytosol"/>
    <property type="evidence" value="ECO:0007669"/>
    <property type="project" value="TreeGrafter"/>
</dbReference>
<name>A0A4S3K8G4_9GAMM</name>
<evidence type="ECO:0000256" key="5">
    <source>
        <dbReference type="ARBA" id="ARBA00023163"/>
    </source>
</evidence>
<dbReference type="Gene3D" id="3.40.50.2300">
    <property type="match status" value="1"/>
</dbReference>
<evidence type="ECO:0000256" key="6">
    <source>
        <dbReference type="PROSITE-ProRule" id="PRU00169"/>
    </source>
</evidence>
<dbReference type="FunFam" id="3.40.50.2300:FF:000002">
    <property type="entry name" value="DNA-binding response regulator PhoP"/>
    <property type="match status" value="1"/>
</dbReference>
<dbReference type="GO" id="GO:0000976">
    <property type="term" value="F:transcription cis-regulatory region binding"/>
    <property type="evidence" value="ECO:0007669"/>
    <property type="project" value="TreeGrafter"/>
</dbReference>
<dbReference type="PROSITE" id="PS50110">
    <property type="entry name" value="RESPONSE_REGULATORY"/>
    <property type="match status" value="1"/>
</dbReference>
<evidence type="ECO:0000259" key="8">
    <source>
        <dbReference type="PROSITE" id="PS50110"/>
    </source>
</evidence>
<dbReference type="SMART" id="SM00448">
    <property type="entry name" value="REC"/>
    <property type="match status" value="1"/>
</dbReference>
<evidence type="ECO:0000256" key="4">
    <source>
        <dbReference type="ARBA" id="ARBA00023125"/>
    </source>
</evidence>
<keyword evidence="11" id="KW-1185">Reference proteome</keyword>
<dbReference type="InterPro" id="IPR001867">
    <property type="entry name" value="OmpR/PhoB-type_DNA-bd"/>
</dbReference>
<reference evidence="10 11" key="1">
    <citation type="submission" date="2019-03" db="EMBL/GenBank/DDBJ databases">
        <title>Genomic Encyclopedia of Type Strains, Phase IV (KMG-IV): sequencing the most valuable type-strain genomes for metagenomic binning, comparative biology and taxonomic classification.</title>
        <authorList>
            <person name="Goeker M."/>
        </authorList>
    </citation>
    <scope>NUCLEOTIDE SEQUENCE [LARGE SCALE GENOMIC DNA]</scope>
    <source>
        <strain evidence="10 11">DSM 26377</strain>
    </source>
</reference>
<accession>A0A4S3K8G4</accession>
<dbReference type="Pfam" id="PF00486">
    <property type="entry name" value="Trans_reg_C"/>
    <property type="match status" value="1"/>
</dbReference>
<dbReference type="GO" id="GO:0032993">
    <property type="term" value="C:protein-DNA complex"/>
    <property type="evidence" value="ECO:0007669"/>
    <property type="project" value="TreeGrafter"/>
</dbReference>
<dbReference type="InterPro" id="IPR036388">
    <property type="entry name" value="WH-like_DNA-bd_sf"/>
</dbReference>
<evidence type="ECO:0000313" key="10">
    <source>
        <dbReference type="EMBL" id="TDU32086.1"/>
    </source>
</evidence>
<keyword evidence="4 7" id="KW-0238">DNA-binding</keyword>
<dbReference type="Pfam" id="PF00072">
    <property type="entry name" value="Response_reg"/>
    <property type="match status" value="1"/>
</dbReference>
<dbReference type="Gene3D" id="1.10.10.10">
    <property type="entry name" value="Winged helix-like DNA-binding domain superfamily/Winged helix DNA-binding domain"/>
    <property type="match status" value="1"/>
</dbReference>
<gene>
    <name evidence="10" type="ORF">DFR24_1474</name>
</gene>
<sequence>MRALVIEDDPHLRGQVTQMFSDEGFAVDQAADGENGLYMATEYPVDIAIVDLGLPGTSGIDIIRKARKAGRSFPILILTARDGWQSKVEGLEAGADDYLVKPFHREELLARARALLRRSGGWAQPQLTCGPVTVDTTAKTVTVNERPVELTAYEFKVLEYLILHAGEVVSKSTLTEHLYAEEDERDSNVIEVFIRRLRTKIDPDGTLAPITTLRGSGYRWDLPRS</sequence>
<dbReference type="RefSeq" id="WP_133880616.1">
    <property type="nucleotide sequence ID" value="NZ_MWIN01000004.1"/>
</dbReference>
<dbReference type="GO" id="GO:0006355">
    <property type="term" value="P:regulation of DNA-templated transcription"/>
    <property type="evidence" value="ECO:0007669"/>
    <property type="project" value="InterPro"/>
</dbReference>
<dbReference type="PROSITE" id="PS51755">
    <property type="entry name" value="OMPR_PHOB"/>
    <property type="match status" value="1"/>
</dbReference>
<feature type="modified residue" description="4-aspartylphosphate" evidence="6">
    <location>
        <position position="51"/>
    </location>
</feature>
<dbReference type="PANTHER" id="PTHR48111">
    <property type="entry name" value="REGULATOR OF RPOS"/>
    <property type="match status" value="1"/>
</dbReference>
<feature type="DNA-binding region" description="OmpR/PhoB-type" evidence="7">
    <location>
        <begin position="124"/>
        <end position="222"/>
    </location>
</feature>
<evidence type="ECO:0000259" key="9">
    <source>
        <dbReference type="PROSITE" id="PS51755"/>
    </source>
</evidence>
<evidence type="ECO:0000256" key="1">
    <source>
        <dbReference type="ARBA" id="ARBA00022553"/>
    </source>
</evidence>
<evidence type="ECO:0000256" key="2">
    <source>
        <dbReference type="ARBA" id="ARBA00023012"/>
    </source>
</evidence>
<dbReference type="Gene3D" id="6.10.250.690">
    <property type="match status" value="1"/>
</dbReference>
<keyword evidence="5" id="KW-0804">Transcription</keyword>
<proteinExistence type="predicted"/>
<organism evidence="10 11">
    <name type="scientific">Panacagrimonas perspica</name>
    <dbReference type="NCBI Taxonomy" id="381431"/>
    <lineage>
        <taxon>Bacteria</taxon>
        <taxon>Pseudomonadati</taxon>
        <taxon>Pseudomonadota</taxon>
        <taxon>Gammaproteobacteria</taxon>
        <taxon>Nevskiales</taxon>
        <taxon>Nevskiaceae</taxon>
        <taxon>Panacagrimonas</taxon>
    </lineage>
</organism>
<feature type="domain" description="Response regulatory" evidence="8">
    <location>
        <begin position="2"/>
        <end position="116"/>
    </location>
</feature>
<evidence type="ECO:0000256" key="7">
    <source>
        <dbReference type="PROSITE-ProRule" id="PRU01091"/>
    </source>
</evidence>
<dbReference type="Proteomes" id="UP000295341">
    <property type="component" value="Unassembled WGS sequence"/>
</dbReference>
<dbReference type="InterPro" id="IPR011006">
    <property type="entry name" value="CheY-like_superfamily"/>
</dbReference>
<dbReference type="SUPFAM" id="SSF52172">
    <property type="entry name" value="CheY-like"/>
    <property type="match status" value="1"/>
</dbReference>
<keyword evidence="3" id="KW-0805">Transcription regulation</keyword>
<keyword evidence="1 6" id="KW-0597">Phosphoprotein</keyword>
<dbReference type="PANTHER" id="PTHR48111:SF71">
    <property type="entry name" value="TRANSCRIPTIONAL REGULATORY PROTEIN PHOP"/>
    <property type="match status" value="1"/>
</dbReference>
<protein>
    <submittedName>
        <fullName evidence="10">Two-component system response regulator PhoP</fullName>
    </submittedName>
</protein>
<evidence type="ECO:0000313" key="11">
    <source>
        <dbReference type="Proteomes" id="UP000295341"/>
    </source>
</evidence>